<accession>A0A0E9Q4S3</accession>
<reference evidence="1" key="1">
    <citation type="submission" date="2014-11" db="EMBL/GenBank/DDBJ databases">
        <authorList>
            <person name="Amaro Gonzalez C."/>
        </authorList>
    </citation>
    <scope>NUCLEOTIDE SEQUENCE</scope>
</reference>
<dbReference type="AlphaFoldDB" id="A0A0E9Q4S3"/>
<organism evidence="1">
    <name type="scientific">Anguilla anguilla</name>
    <name type="common">European freshwater eel</name>
    <name type="synonym">Muraena anguilla</name>
    <dbReference type="NCBI Taxonomy" id="7936"/>
    <lineage>
        <taxon>Eukaryota</taxon>
        <taxon>Metazoa</taxon>
        <taxon>Chordata</taxon>
        <taxon>Craniata</taxon>
        <taxon>Vertebrata</taxon>
        <taxon>Euteleostomi</taxon>
        <taxon>Actinopterygii</taxon>
        <taxon>Neopterygii</taxon>
        <taxon>Teleostei</taxon>
        <taxon>Anguilliformes</taxon>
        <taxon>Anguillidae</taxon>
        <taxon>Anguilla</taxon>
    </lineage>
</organism>
<reference evidence="1" key="2">
    <citation type="journal article" date="2015" name="Fish Shellfish Immunol.">
        <title>Early steps in the European eel (Anguilla anguilla)-Vibrio vulnificus interaction in the gills: Role of the RtxA13 toxin.</title>
        <authorList>
            <person name="Callol A."/>
            <person name="Pajuelo D."/>
            <person name="Ebbesson L."/>
            <person name="Teles M."/>
            <person name="MacKenzie S."/>
            <person name="Amaro C."/>
        </authorList>
    </citation>
    <scope>NUCLEOTIDE SEQUENCE</scope>
</reference>
<sequence length="36" mass="3988">MASGLSLFFSCYQLPVVSQSLGRLQDLGQQQPHLHT</sequence>
<name>A0A0E9Q4S3_ANGAN</name>
<dbReference type="EMBL" id="GBXM01097459">
    <property type="protein sequence ID" value="JAH11118.1"/>
    <property type="molecule type" value="Transcribed_RNA"/>
</dbReference>
<proteinExistence type="predicted"/>
<protein>
    <submittedName>
        <fullName evidence="1">Uncharacterized protein</fullName>
    </submittedName>
</protein>
<evidence type="ECO:0000313" key="1">
    <source>
        <dbReference type="EMBL" id="JAH11118.1"/>
    </source>
</evidence>